<sequence>MNDASPFVLQFLNSTMSFTSIDFSTQTQLFHGSESTVLVLKATIASTSPDHLVVSNAATFSFKMCGFSIESPNSVTTGLLKTEDKWSGL</sequence>
<proteinExistence type="predicted"/>
<gene>
    <name evidence="1" type="ORF">BLNAU_19031</name>
</gene>
<name>A0ABQ9X2T6_9EUKA</name>
<organism evidence="1 2">
    <name type="scientific">Blattamonas nauphoetae</name>
    <dbReference type="NCBI Taxonomy" id="2049346"/>
    <lineage>
        <taxon>Eukaryota</taxon>
        <taxon>Metamonada</taxon>
        <taxon>Preaxostyla</taxon>
        <taxon>Oxymonadida</taxon>
        <taxon>Blattamonas</taxon>
    </lineage>
</organism>
<comment type="caution">
    <text evidence="1">The sequence shown here is derived from an EMBL/GenBank/DDBJ whole genome shotgun (WGS) entry which is preliminary data.</text>
</comment>
<dbReference type="EMBL" id="JARBJD010000240">
    <property type="protein sequence ID" value="KAK2946020.1"/>
    <property type="molecule type" value="Genomic_DNA"/>
</dbReference>
<evidence type="ECO:0000313" key="2">
    <source>
        <dbReference type="Proteomes" id="UP001281761"/>
    </source>
</evidence>
<dbReference type="Proteomes" id="UP001281761">
    <property type="component" value="Unassembled WGS sequence"/>
</dbReference>
<keyword evidence="2" id="KW-1185">Reference proteome</keyword>
<evidence type="ECO:0000313" key="1">
    <source>
        <dbReference type="EMBL" id="KAK2946020.1"/>
    </source>
</evidence>
<reference evidence="1 2" key="1">
    <citation type="journal article" date="2022" name="bioRxiv">
        <title>Genomics of Preaxostyla Flagellates Illuminates Evolutionary Transitions and the Path Towards Mitochondrial Loss.</title>
        <authorList>
            <person name="Novak L.V.F."/>
            <person name="Treitli S.C."/>
            <person name="Pyrih J."/>
            <person name="Halakuc P."/>
            <person name="Pipaliya S.V."/>
            <person name="Vacek V."/>
            <person name="Brzon O."/>
            <person name="Soukal P."/>
            <person name="Eme L."/>
            <person name="Dacks J.B."/>
            <person name="Karnkowska A."/>
            <person name="Elias M."/>
            <person name="Hampl V."/>
        </authorList>
    </citation>
    <scope>NUCLEOTIDE SEQUENCE [LARGE SCALE GENOMIC DNA]</scope>
    <source>
        <strain evidence="1">NAU3</strain>
        <tissue evidence="1">Gut</tissue>
    </source>
</reference>
<protein>
    <submittedName>
        <fullName evidence="1">Uncharacterized protein</fullName>
    </submittedName>
</protein>
<accession>A0ABQ9X2T6</accession>